<feature type="non-terminal residue" evidence="1">
    <location>
        <position position="132"/>
    </location>
</feature>
<protein>
    <submittedName>
        <fullName evidence="1">Uncharacterized protein</fullName>
    </submittedName>
</protein>
<dbReference type="Proteomes" id="UP000287651">
    <property type="component" value="Unassembled WGS sequence"/>
</dbReference>
<reference evidence="1 2" key="1">
    <citation type="journal article" date="2014" name="Agronomy (Basel)">
        <title>A Draft Genome Sequence for Ensete ventricosum, the Drought-Tolerant Tree Against Hunger.</title>
        <authorList>
            <person name="Harrison J."/>
            <person name="Moore K.A."/>
            <person name="Paszkiewicz K."/>
            <person name="Jones T."/>
            <person name="Grant M."/>
            <person name="Ambacheew D."/>
            <person name="Muzemil S."/>
            <person name="Studholme D.J."/>
        </authorList>
    </citation>
    <scope>NUCLEOTIDE SEQUENCE [LARGE SCALE GENOMIC DNA]</scope>
</reference>
<comment type="caution">
    <text evidence="1">The sequence shown here is derived from an EMBL/GenBank/DDBJ whole genome shotgun (WGS) entry which is preliminary data.</text>
</comment>
<dbReference type="AlphaFoldDB" id="A0A426ZQU4"/>
<dbReference type="EMBL" id="AMZH03005435">
    <property type="protein sequence ID" value="RRT66393.1"/>
    <property type="molecule type" value="Genomic_DNA"/>
</dbReference>
<organism evidence="1 2">
    <name type="scientific">Ensete ventricosum</name>
    <name type="common">Abyssinian banana</name>
    <name type="synonym">Musa ensete</name>
    <dbReference type="NCBI Taxonomy" id="4639"/>
    <lineage>
        <taxon>Eukaryota</taxon>
        <taxon>Viridiplantae</taxon>
        <taxon>Streptophyta</taxon>
        <taxon>Embryophyta</taxon>
        <taxon>Tracheophyta</taxon>
        <taxon>Spermatophyta</taxon>
        <taxon>Magnoliopsida</taxon>
        <taxon>Liliopsida</taxon>
        <taxon>Zingiberales</taxon>
        <taxon>Musaceae</taxon>
        <taxon>Ensete</taxon>
    </lineage>
</organism>
<sequence length="132" mass="13936">MGRTPGPGLEGRLLVVELRSGGHVSARVGRRFLQEGQVGSGPDVTLPMIKLVLLLILRSPLLRRGVGAFIATVAGYPYLNPLSSLLLIIPLHLAMPSVVLAVGRTTADSSMPMSGRLSRVTTLVGQLSEDVT</sequence>
<proteinExistence type="predicted"/>
<evidence type="ECO:0000313" key="1">
    <source>
        <dbReference type="EMBL" id="RRT66393.1"/>
    </source>
</evidence>
<gene>
    <name evidence="1" type="ORF">B296_00040223</name>
</gene>
<accession>A0A426ZQU4</accession>
<name>A0A426ZQU4_ENSVE</name>
<evidence type="ECO:0000313" key="2">
    <source>
        <dbReference type="Proteomes" id="UP000287651"/>
    </source>
</evidence>